<dbReference type="InterPro" id="IPR053137">
    <property type="entry name" value="NLR-like"/>
</dbReference>
<dbReference type="AlphaFoldDB" id="A0A9P8W0A6"/>
<dbReference type="InterPro" id="IPR000845">
    <property type="entry name" value="Nucleoside_phosphorylase_d"/>
</dbReference>
<accession>A0A9P8W0A6</accession>
<organism evidence="2 3">
    <name type="scientific">Thelonectria olida</name>
    <dbReference type="NCBI Taxonomy" id="1576542"/>
    <lineage>
        <taxon>Eukaryota</taxon>
        <taxon>Fungi</taxon>
        <taxon>Dikarya</taxon>
        <taxon>Ascomycota</taxon>
        <taxon>Pezizomycotina</taxon>
        <taxon>Sordariomycetes</taxon>
        <taxon>Hypocreomycetidae</taxon>
        <taxon>Hypocreales</taxon>
        <taxon>Nectriaceae</taxon>
        <taxon>Thelonectria</taxon>
    </lineage>
</organism>
<dbReference type="Gene3D" id="3.40.50.1580">
    <property type="entry name" value="Nucleoside phosphorylase domain"/>
    <property type="match status" value="1"/>
</dbReference>
<sequence length="361" mass="40400">MTVPPPSNRDEFAIAIICALPLEYDAVSLVFDEFWDECGDQYGRARGDANCYTTGRIGKYNVVLALLPHMGKANAACAAATMCSSYNSLRLALLVGVCGGVPRLGSDDDEILLGDVIISKTIVQYDLGRQYPDRFVRKNTLQDSFSKPNKDICNLLVTFETERGLERLEQRSAHFLKQLQAGNGRRRYRSKYRYPGAADDKLFRSNYRHKHYASPTCICRECHGRSDPVCDRALDSTCDELGCDQRYLVPRERLETKRQLEYENSDTASEPAIHIGPVASGDRVMKIAEKEGVIAFEMEGAGIWEQVPCIVVKGVCDYADCHKNKRWQNYAAATAASTSKAILERYIQTDTLAGLQDRPKV</sequence>
<dbReference type="GO" id="GO:0003824">
    <property type="term" value="F:catalytic activity"/>
    <property type="evidence" value="ECO:0007669"/>
    <property type="project" value="InterPro"/>
</dbReference>
<proteinExistence type="predicted"/>
<dbReference type="InterPro" id="IPR035994">
    <property type="entry name" value="Nucleoside_phosphorylase_sf"/>
</dbReference>
<dbReference type="EMBL" id="JAGPYM010000018">
    <property type="protein sequence ID" value="KAH6885430.1"/>
    <property type="molecule type" value="Genomic_DNA"/>
</dbReference>
<gene>
    <name evidence="2" type="ORF">B0T10DRAFT_530988</name>
</gene>
<dbReference type="OrthoDB" id="20872at2759"/>
<keyword evidence="3" id="KW-1185">Reference proteome</keyword>
<dbReference type="Pfam" id="PF01048">
    <property type="entry name" value="PNP_UDP_1"/>
    <property type="match status" value="1"/>
</dbReference>
<protein>
    <submittedName>
        <fullName evidence="2">Nucleoside phosphorylase domain-containing protein</fullName>
    </submittedName>
</protein>
<reference evidence="2 3" key="1">
    <citation type="journal article" date="2021" name="Nat. Commun.">
        <title>Genetic determinants of endophytism in the Arabidopsis root mycobiome.</title>
        <authorList>
            <person name="Mesny F."/>
            <person name="Miyauchi S."/>
            <person name="Thiergart T."/>
            <person name="Pickel B."/>
            <person name="Atanasova L."/>
            <person name="Karlsson M."/>
            <person name="Huettel B."/>
            <person name="Barry K.W."/>
            <person name="Haridas S."/>
            <person name="Chen C."/>
            <person name="Bauer D."/>
            <person name="Andreopoulos W."/>
            <person name="Pangilinan J."/>
            <person name="LaButti K."/>
            <person name="Riley R."/>
            <person name="Lipzen A."/>
            <person name="Clum A."/>
            <person name="Drula E."/>
            <person name="Henrissat B."/>
            <person name="Kohler A."/>
            <person name="Grigoriev I.V."/>
            <person name="Martin F.M."/>
            <person name="Hacquard S."/>
        </authorList>
    </citation>
    <scope>NUCLEOTIDE SEQUENCE [LARGE SCALE GENOMIC DNA]</scope>
    <source>
        <strain evidence="2 3">MPI-CAGE-CH-0241</strain>
    </source>
</reference>
<evidence type="ECO:0000313" key="2">
    <source>
        <dbReference type="EMBL" id="KAH6885430.1"/>
    </source>
</evidence>
<dbReference type="PANTHER" id="PTHR46082">
    <property type="entry name" value="ATP/GTP-BINDING PROTEIN-RELATED"/>
    <property type="match status" value="1"/>
</dbReference>
<evidence type="ECO:0000313" key="3">
    <source>
        <dbReference type="Proteomes" id="UP000777438"/>
    </source>
</evidence>
<comment type="caution">
    <text evidence="2">The sequence shown here is derived from an EMBL/GenBank/DDBJ whole genome shotgun (WGS) entry which is preliminary data.</text>
</comment>
<dbReference type="PANTHER" id="PTHR46082:SF6">
    <property type="entry name" value="AAA+ ATPASE DOMAIN-CONTAINING PROTEIN-RELATED"/>
    <property type="match status" value="1"/>
</dbReference>
<evidence type="ECO:0000259" key="1">
    <source>
        <dbReference type="Pfam" id="PF01048"/>
    </source>
</evidence>
<feature type="domain" description="Nucleoside phosphorylase" evidence="1">
    <location>
        <begin position="14"/>
        <end position="132"/>
    </location>
</feature>
<dbReference type="GO" id="GO:0009116">
    <property type="term" value="P:nucleoside metabolic process"/>
    <property type="evidence" value="ECO:0007669"/>
    <property type="project" value="InterPro"/>
</dbReference>
<name>A0A9P8W0A6_9HYPO</name>
<dbReference type="Proteomes" id="UP000777438">
    <property type="component" value="Unassembled WGS sequence"/>
</dbReference>
<dbReference type="SUPFAM" id="SSF53167">
    <property type="entry name" value="Purine and uridine phosphorylases"/>
    <property type="match status" value="1"/>
</dbReference>